<evidence type="ECO:0000259" key="3">
    <source>
        <dbReference type="Pfam" id="PF00294"/>
    </source>
</evidence>
<dbReference type="Pfam" id="PF00294">
    <property type="entry name" value="PfkB"/>
    <property type="match status" value="1"/>
</dbReference>
<keyword evidence="1" id="KW-0808">Transferase</keyword>
<gene>
    <name evidence="4" type="ORF">A2537_02970</name>
</gene>
<evidence type="ECO:0000313" key="4">
    <source>
        <dbReference type="EMBL" id="OGH89048.1"/>
    </source>
</evidence>
<dbReference type="PANTHER" id="PTHR10584:SF166">
    <property type="entry name" value="RIBOKINASE"/>
    <property type="match status" value="1"/>
</dbReference>
<dbReference type="PANTHER" id="PTHR10584">
    <property type="entry name" value="SUGAR KINASE"/>
    <property type="match status" value="1"/>
</dbReference>
<evidence type="ECO:0000313" key="5">
    <source>
        <dbReference type="Proteomes" id="UP000178490"/>
    </source>
</evidence>
<dbReference type="EMBL" id="MFRC01000048">
    <property type="protein sequence ID" value="OGH89048.1"/>
    <property type="molecule type" value="Genomic_DNA"/>
</dbReference>
<evidence type="ECO:0000256" key="1">
    <source>
        <dbReference type="ARBA" id="ARBA00022679"/>
    </source>
</evidence>
<sequence>MYKIIAIGDVILDTHVKIDDASVECGLDGHNCKLCLEFATKIPVTDSFQTVGGNPANLAFSTSKLGLATAILSTIGTDSNGQTILEDLKKNKIDTQHIYLNKKIKTRYSIILNFKGERTILSYHQKRNYIWPKNFPATDWIYFTSLSEGFETLQEKLFKYLSKHPSVRLALNPGSFQLKNNLELTKIAASKSDLLIVNLEEAEKIAGVSFKKLKSVQSLIHKLLSLGAREVVITDAANGAWCGNNEYIWHMDAYPVPIISKTGAGDAFSAGYLSAKIFGHDLPTCLTWGIANSCSVLGHFGVQNGLLDQKNLKKMITKFSKIKPEEI</sequence>
<protein>
    <recommendedName>
        <fullName evidence="3">Carbohydrate kinase PfkB domain-containing protein</fullName>
    </recommendedName>
</protein>
<reference evidence="4 5" key="1">
    <citation type="journal article" date="2016" name="Nat. Commun.">
        <title>Thousands of microbial genomes shed light on interconnected biogeochemical processes in an aquifer system.</title>
        <authorList>
            <person name="Anantharaman K."/>
            <person name="Brown C.T."/>
            <person name="Hug L.A."/>
            <person name="Sharon I."/>
            <person name="Castelle C.J."/>
            <person name="Probst A.J."/>
            <person name="Thomas B.C."/>
            <person name="Singh A."/>
            <person name="Wilkins M.J."/>
            <person name="Karaoz U."/>
            <person name="Brodie E.L."/>
            <person name="Williams K.H."/>
            <person name="Hubbard S.S."/>
            <person name="Banfield J.F."/>
        </authorList>
    </citation>
    <scope>NUCLEOTIDE SEQUENCE [LARGE SCALE GENOMIC DNA]</scope>
</reference>
<keyword evidence="2" id="KW-0418">Kinase</keyword>
<dbReference type="Proteomes" id="UP000178490">
    <property type="component" value="Unassembled WGS sequence"/>
</dbReference>
<dbReference type="SUPFAM" id="SSF53613">
    <property type="entry name" value="Ribokinase-like"/>
    <property type="match status" value="1"/>
</dbReference>
<dbReference type="InterPro" id="IPR029056">
    <property type="entry name" value="Ribokinase-like"/>
</dbReference>
<comment type="caution">
    <text evidence="4">The sequence shown here is derived from an EMBL/GenBank/DDBJ whole genome shotgun (WGS) entry which is preliminary data.</text>
</comment>
<name>A0A1F6NYU3_9BACT</name>
<organism evidence="4 5">
    <name type="scientific">Candidatus Magasanikbacteria bacterium RIFOXYD2_FULL_36_9</name>
    <dbReference type="NCBI Taxonomy" id="1798707"/>
    <lineage>
        <taxon>Bacteria</taxon>
        <taxon>Candidatus Magasanikiibacteriota</taxon>
    </lineage>
</organism>
<dbReference type="Gene3D" id="3.40.1190.20">
    <property type="match status" value="1"/>
</dbReference>
<dbReference type="AlphaFoldDB" id="A0A1F6NYU3"/>
<dbReference type="GO" id="GO:0016301">
    <property type="term" value="F:kinase activity"/>
    <property type="evidence" value="ECO:0007669"/>
    <property type="project" value="UniProtKB-KW"/>
</dbReference>
<evidence type="ECO:0000256" key="2">
    <source>
        <dbReference type="ARBA" id="ARBA00022777"/>
    </source>
</evidence>
<accession>A0A1F6NYU3</accession>
<proteinExistence type="predicted"/>
<feature type="domain" description="Carbohydrate kinase PfkB" evidence="3">
    <location>
        <begin position="44"/>
        <end position="305"/>
    </location>
</feature>
<dbReference type="InterPro" id="IPR011611">
    <property type="entry name" value="PfkB_dom"/>
</dbReference>